<evidence type="ECO:0000259" key="3">
    <source>
        <dbReference type="PROSITE" id="PS50157"/>
    </source>
</evidence>
<comment type="caution">
    <text evidence="4">The sequence shown here is derived from an EMBL/GenBank/DDBJ whole genome shotgun (WGS) entry which is preliminary data.</text>
</comment>
<dbReference type="PROSITE" id="PS00028">
    <property type="entry name" value="ZINC_FINGER_C2H2_1"/>
    <property type="match status" value="1"/>
</dbReference>
<sequence length="428" mass="48466">MLVEQHFLNSHCEKKHICPKCGKPYSIDWQLKHHLKSCGLEWKCLSCHKVYKERLSLITHCKRHAHILPENAKIRKAKDVNDKLNTISLNVIVMPLIIAPQVKSLEPIVPQIKELNFGKIRPILPKPCLSDKTDAKTYCVQRDKQCNIEDSKTGATKSQGTHRANVLKSQIATQTEKSVQKIRASRSAQCPPLRAKRKGKQIYESAETQTLESILSLSGSPPLPTTTSTKSTSTTSPPKKSRTSVAVETYTDWNLSQNDSNCDSSALTKSTNPMLSQFNLENNYESHNFSRSTESINQSFAINEQSVQTDENKEFPVTDFTHIETQTTNDFINEVLDLNFSEDDILFTDLEFNDIETQTIWNNDEMTQTDEVGEGFQSLNVDDVLSFFEEEATCIQQSERLFSSIETQTQTNSNLLTFIPNLFQPALL</sequence>
<evidence type="ECO:0000313" key="5">
    <source>
        <dbReference type="Proteomes" id="UP000288716"/>
    </source>
</evidence>
<feature type="region of interest" description="Disordered" evidence="2">
    <location>
        <begin position="213"/>
        <end position="245"/>
    </location>
</feature>
<keyword evidence="1" id="KW-0479">Metal-binding</keyword>
<dbReference type="GO" id="GO:0005634">
    <property type="term" value="C:nucleus"/>
    <property type="evidence" value="ECO:0007669"/>
    <property type="project" value="TreeGrafter"/>
</dbReference>
<evidence type="ECO:0000313" key="4">
    <source>
        <dbReference type="EMBL" id="RWS29646.1"/>
    </source>
</evidence>
<name>A0A443SQ28_9ACAR</name>
<dbReference type="InterPro" id="IPR013087">
    <property type="entry name" value="Znf_C2H2_type"/>
</dbReference>
<dbReference type="PANTHER" id="PTHR46664:SF1">
    <property type="entry name" value="ATM INTERACTOR"/>
    <property type="match status" value="1"/>
</dbReference>
<dbReference type="EMBL" id="NCKV01000822">
    <property type="protein sequence ID" value="RWS29646.1"/>
    <property type="molecule type" value="Genomic_DNA"/>
</dbReference>
<feature type="compositionally biased region" description="Low complexity" evidence="2">
    <location>
        <begin position="215"/>
        <end position="238"/>
    </location>
</feature>
<keyword evidence="1" id="KW-0862">Zinc</keyword>
<reference evidence="4 5" key="1">
    <citation type="journal article" date="2018" name="Gigascience">
        <title>Genomes of trombidid mites reveal novel predicted allergens and laterally-transferred genes associated with secondary metabolism.</title>
        <authorList>
            <person name="Dong X."/>
            <person name="Chaisiri K."/>
            <person name="Xia D."/>
            <person name="Armstrong S.D."/>
            <person name="Fang Y."/>
            <person name="Donnelly M.J."/>
            <person name="Kadowaki T."/>
            <person name="McGarry J.W."/>
            <person name="Darby A.C."/>
            <person name="Makepeace B.L."/>
        </authorList>
    </citation>
    <scope>NUCLEOTIDE SEQUENCE [LARGE SCALE GENOMIC DNA]</scope>
    <source>
        <strain evidence="4">UoL-UT</strain>
    </source>
</reference>
<protein>
    <submittedName>
        <fullName evidence="4">ATM interactor-like protein</fullName>
    </submittedName>
</protein>
<dbReference type="PANTHER" id="PTHR46664">
    <property type="entry name" value="ATM INTERACTOR"/>
    <property type="match status" value="1"/>
</dbReference>
<evidence type="ECO:0000256" key="1">
    <source>
        <dbReference type="PROSITE-ProRule" id="PRU00042"/>
    </source>
</evidence>
<keyword evidence="1" id="KW-0863">Zinc-finger</keyword>
<feature type="domain" description="C2H2-type" evidence="3">
    <location>
        <begin position="42"/>
        <end position="69"/>
    </location>
</feature>
<dbReference type="STRING" id="299467.A0A443SQ28"/>
<dbReference type="OrthoDB" id="6512555at2759"/>
<proteinExistence type="predicted"/>
<dbReference type="AlphaFoldDB" id="A0A443SQ28"/>
<evidence type="ECO:0000256" key="2">
    <source>
        <dbReference type="SAM" id="MobiDB-lite"/>
    </source>
</evidence>
<dbReference type="GO" id="GO:0045944">
    <property type="term" value="P:positive regulation of transcription by RNA polymerase II"/>
    <property type="evidence" value="ECO:0007669"/>
    <property type="project" value="InterPro"/>
</dbReference>
<accession>A0A443SQ28</accession>
<dbReference type="InterPro" id="IPR055303">
    <property type="entry name" value="ATMIN"/>
</dbReference>
<dbReference type="VEuPathDB" id="VectorBase:LDEU002396"/>
<gene>
    <name evidence="4" type="ORF">B4U80_08944</name>
</gene>
<keyword evidence="5" id="KW-1185">Reference proteome</keyword>
<dbReference type="GO" id="GO:0000976">
    <property type="term" value="F:transcription cis-regulatory region binding"/>
    <property type="evidence" value="ECO:0007669"/>
    <property type="project" value="InterPro"/>
</dbReference>
<dbReference type="GO" id="GO:0000981">
    <property type="term" value="F:DNA-binding transcription factor activity, RNA polymerase II-specific"/>
    <property type="evidence" value="ECO:0007669"/>
    <property type="project" value="TreeGrafter"/>
</dbReference>
<organism evidence="4 5">
    <name type="scientific">Leptotrombidium deliense</name>
    <dbReference type="NCBI Taxonomy" id="299467"/>
    <lineage>
        <taxon>Eukaryota</taxon>
        <taxon>Metazoa</taxon>
        <taxon>Ecdysozoa</taxon>
        <taxon>Arthropoda</taxon>
        <taxon>Chelicerata</taxon>
        <taxon>Arachnida</taxon>
        <taxon>Acari</taxon>
        <taxon>Acariformes</taxon>
        <taxon>Trombidiformes</taxon>
        <taxon>Prostigmata</taxon>
        <taxon>Anystina</taxon>
        <taxon>Parasitengona</taxon>
        <taxon>Trombiculoidea</taxon>
        <taxon>Trombiculidae</taxon>
        <taxon>Leptotrombidium</taxon>
    </lineage>
</organism>
<dbReference type="GO" id="GO:0008270">
    <property type="term" value="F:zinc ion binding"/>
    <property type="evidence" value="ECO:0007669"/>
    <property type="project" value="UniProtKB-KW"/>
</dbReference>
<dbReference type="PROSITE" id="PS50157">
    <property type="entry name" value="ZINC_FINGER_C2H2_2"/>
    <property type="match status" value="1"/>
</dbReference>
<dbReference type="Proteomes" id="UP000288716">
    <property type="component" value="Unassembled WGS sequence"/>
</dbReference>